<keyword evidence="13" id="KW-1185">Reference proteome</keyword>
<dbReference type="STRING" id="1121013.GCA_000426365_02750"/>
<dbReference type="GO" id="GO:0042823">
    <property type="term" value="P:pyridoxal phosphate biosynthetic process"/>
    <property type="evidence" value="ECO:0007669"/>
    <property type="project" value="UniProtKB-UniRule"/>
</dbReference>
<dbReference type="GO" id="GO:0008270">
    <property type="term" value="F:zinc ion binding"/>
    <property type="evidence" value="ECO:0007669"/>
    <property type="project" value="UniProtKB-UniRule"/>
</dbReference>
<proteinExistence type="inferred from homology"/>
<dbReference type="PANTHER" id="PTHR30004">
    <property type="entry name" value="4-HYDROXYTHREONINE-4-PHOSPHATE DEHYDROGENASE"/>
    <property type="match status" value="1"/>
</dbReference>
<keyword evidence="1 10" id="KW-0963">Cytoplasm</keyword>
<dbReference type="UniPathway" id="UPA00244">
    <property type="reaction ID" value="UER00312"/>
</dbReference>
<reference evidence="12 13" key="1">
    <citation type="submission" date="2013-09" db="EMBL/GenBank/DDBJ databases">
        <title>Genome sequencing of Arenimonas composti.</title>
        <authorList>
            <person name="Chen F."/>
            <person name="Wang G."/>
        </authorList>
    </citation>
    <scope>NUCLEOTIDE SEQUENCE [LARGE SCALE GENOMIC DNA]</scope>
    <source>
        <strain evidence="12 13">TR7-09</strain>
    </source>
</reference>
<feature type="binding site" evidence="10">
    <location>
        <position position="203"/>
    </location>
    <ligand>
        <name>a divalent metal cation</name>
        <dbReference type="ChEBI" id="CHEBI:60240"/>
        <note>ligand shared between dimeric partners</note>
    </ligand>
</feature>
<evidence type="ECO:0000313" key="12">
    <source>
        <dbReference type="EMBL" id="KFN49294.1"/>
    </source>
</evidence>
<comment type="catalytic activity">
    <reaction evidence="10">
        <text>4-(phosphooxy)-L-threonine + NAD(+) = 3-amino-2-oxopropyl phosphate + CO2 + NADH</text>
        <dbReference type="Rhea" id="RHEA:32275"/>
        <dbReference type="ChEBI" id="CHEBI:16526"/>
        <dbReference type="ChEBI" id="CHEBI:57279"/>
        <dbReference type="ChEBI" id="CHEBI:57540"/>
        <dbReference type="ChEBI" id="CHEBI:57945"/>
        <dbReference type="ChEBI" id="CHEBI:58452"/>
        <dbReference type="EC" id="1.1.1.262"/>
    </reaction>
</comment>
<comment type="function">
    <text evidence="10">Catalyzes the NAD(P)-dependent oxidation of 4-(phosphooxy)-L-threonine (HTP) into 2-amino-3-oxo-4-(phosphooxy)butyric acid which spontaneously decarboxylates to form 3-amino-2-oxopropyl phosphate (AHAP).</text>
</comment>
<dbReference type="Pfam" id="PF04166">
    <property type="entry name" value="PdxA"/>
    <property type="match status" value="1"/>
</dbReference>
<feature type="binding site" evidence="10">
    <location>
        <position position="258"/>
    </location>
    <ligand>
        <name>a divalent metal cation</name>
        <dbReference type="ChEBI" id="CHEBI:60240"/>
        <note>ligand shared between dimeric partners</note>
    </ligand>
</feature>
<gene>
    <name evidence="10" type="primary">pdxA</name>
    <name evidence="12" type="ORF">P873_11655</name>
</gene>
<dbReference type="SUPFAM" id="SSF53659">
    <property type="entry name" value="Isocitrate/Isopropylmalate dehydrogenase-like"/>
    <property type="match status" value="1"/>
</dbReference>
<protein>
    <recommendedName>
        <fullName evidence="10">4-hydroxythreonine-4-phosphate dehydrogenase</fullName>
        <ecNumber evidence="10">1.1.1.262</ecNumber>
    </recommendedName>
    <alternativeName>
        <fullName evidence="10">4-(phosphohydroxy)-L-threonine dehydrogenase</fullName>
    </alternativeName>
</protein>
<dbReference type="OrthoDB" id="9801783at2"/>
<feature type="region of interest" description="Disordered" evidence="11">
    <location>
        <begin position="349"/>
        <end position="370"/>
    </location>
</feature>
<keyword evidence="6 10" id="KW-0560">Oxidoreductase</keyword>
<evidence type="ECO:0000256" key="1">
    <source>
        <dbReference type="ARBA" id="ARBA00022490"/>
    </source>
</evidence>
<comment type="subunit">
    <text evidence="10">Homodimer.</text>
</comment>
<keyword evidence="4 10" id="KW-0460">Magnesium</keyword>
<keyword evidence="5 10" id="KW-0521">NADP</keyword>
<dbReference type="HAMAP" id="MF_00536">
    <property type="entry name" value="PdxA"/>
    <property type="match status" value="1"/>
</dbReference>
<dbReference type="PANTHER" id="PTHR30004:SF5">
    <property type="entry name" value="4-HYDROXYTHREONINE-4-PHOSPHATE DEHYDROGENASE"/>
    <property type="match status" value="1"/>
</dbReference>
<dbReference type="InterPro" id="IPR037510">
    <property type="entry name" value="PdxA"/>
</dbReference>
<comment type="pathway">
    <text evidence="10">Cofactor biosynthesis; pyridoxine 5'-phosphate biosynthesis; pyridoxine 5'-phosphate from D-erythrose 4-phosphate: step 4/5.</text>
</comment>
<dbReference type="GO" id="GO:0051287">
    <property type="term" value="F:NAD binding"/>
    <property type="evidence" value="ECO:0007669"/>
    <property type="project" value="InterPro"/>
</dbReference>
<evidence type="ECO:0000256" key="2">
    <source>
        <dbReference type="ARBA" id="ARBA00022723"/>
    </source>
</evidence>
<comment type="similarity">
    <text evidence="10">Belongs to the PdxA family.</text>
</comment>
<keyword evidence="8 10" id="KW-0664">Pyridoxine biosynthesis</keyword>
<dbReference type="GO" id="GO:0050570">
    <property type="term" value="F:4-hydroxythreonine-4-phosphate dehydrogenase activity"/>
    <property type="evidence" value="ECO:0007669"/>
    <property type="project" value="UniProtKB-UniRule"/>
</dbReference>
<feature type="binding site" evidence="10">
    <location>
        <position position="275"/>
    </location>
    <ligand>
        <name>substrate</name>
    </ligand>
</feature>
<comment type="cofactor">
    <cofactor evidence="10">
        <name>Zn(2+)</name>
        <dbReference type="ChEBI" id="CHEBI:29105"/>
    </cofactor>
    <cofactor evidence="10">
        <name>Mg(2+)</name>
        <dbReference type="ChEBI" id="CHEBI:18420"/>
    </cofactor>
    <cofactor evidence="10">
        <name>Co(2+)</name>
        <dbReference type="ChEBI" id="CHEBI:48828"/>
    </cofactor>
    <text evidence="10">Binds 1 divalent metal cation per subunit. Can use ions such as Zn(2+), Mg(2+) or Co(2+).</text>
</comment>
<keyword evidence="9 10" id="KW-0170">Cobalt</keyword>
<dbReference type="InterPro" id="IPR005255">
    <property type="entry name" value="PdxA_fam"/>
</dbReference>
<dbReference type="GO" id="GO:0008615">
    <property type="term" value="P:pyridoxine biosynthetic process"/>
    <property type="evidence" value="ECO:0007669"/>
    <property type="project" value="UniProtKB-UniRule"/>
</dbReference>
<sequence length="370" mass="38130">MRPRLALVPGEPAGVGPELCVRLAQQPPDADLVAFADPATLTAAAEALRLPLKLLSPGEHAGPGELVVKPVPQATPVRFGHADPANAAAVIGALREAGAACLRGEFHGLVTGPVNKASINAGGIAYTGTTELLARQAGVEVVMMLANPTLWVALATTHLPLREVPDAITRPQLTRVIRIIDAALRRDFGLALPRIAVLGLNPHAGEQGHLGREEIEVIEPVIAALRADGLRLSGPFPADTAFLRPRLAQCDVVLAMYHDQGLPVLKHAGFEDAVNLTLGLPYPRVAVDHGTALELAGRGDADPSSLIAAAALCTQLAQRRVASSPPVGAPSGAMLLNGIAPAGARSIAPEGAHGIAPEGAPTGWPEGGRR</sequence>
<organism evidence="12 13">
    <name type="scientific">Arenimonas composti TR7-09 = DSM 18010</name>
    <dbReference type="NCBI Taxonomy" id="1121013"/>
    <lineage>
        <taxon>Bacteria</taxon>
        <taxon>Pseudomonadati</taxon>
        <taxon>Pseudomonadota</taxon>
        <taxon>Gammaproteobacteria</taxon>
        <taxon>Lysobacterales</taxon>
        <taxon>Lysobacteraceae</taxon>
        <taxon>Arenimonas</taxon>
    </lineage>
</organism>
<dbReference type="GO" id="GO:0005737">
    <property type="term" value="C:cytoplasm"/>
    <property type="evidence" value="ECO:0007669"/>
    <property type="project" value="UniProtKB-SubCell"/>
</dbReference>
<feature type="binding site" evidence="10">
    <location>
        <position position="130"/>
    </location>
    <ligand>
        <name>substrate</name>
    </ligand>
</feature>
<evidence type="ECO:0000256" key="10">
    <source>
        <dbReference type="HAMAP-Rule" id="MF_00536"/>
    </source>
</evidence>
<dbReference type="EMBL" id="AWXU01000038">
    <property type="protein sequence ID" value="KFN49294.1"/>
    <property type="molecule type" value="Genomic_DNA"/>
</dbReference>
<comment type="caution">
    <text evidence="12">The sequence shown here is derived from an EMBL/GenBank/DDBJ whole genome shotgun (WGS) entry which is preliminary data.</text>
</comment>
<evidence type="ECO:0000256" key="3">
    <source>
        <dbReference type="ARBA" id="ARBA00022833"/>
    </source>
</evidence>
<accession>A0A091BEQ3</accession>
<dbReference type="eggNOG" id="COG1995">
    <property type="taxonomic scope" value="Bacteria"/>
</dbReference>
<evidence type="ECO:0000256" key="5">
    <source>
        <dbReference type="ARBA" id="ARBA00022857"/>
    </source>
</evidence>
<evidence type="ECO:0000256" key="6">
    <source>
        <dbReference type="ARBA" id="ARBA00023002"/>
    </source>
</evidence>
<dbReference type="GO" id="GO:0050897">
    <property type="term" value="F:cobalt ion binding"/>
    <property type="evidence" value="ECO:0007669"/>
    <property type="project" value="UniProtKB-UniRule"/>
</dbReference>
<evidence type="ECO:0000256" key="11">
    <source>
        <dbReference type="SAM" id="MobiDB-lite"/>
    </source>
</evidence>
<dbReference type="Gene3D" id="3.40.718.10">
    <property type="entry name" value="Isopropylmalate Dehydrogenase"/>
    <property type="match status" value="1"/>
</dbReference>
<comment type="caution">
    <text evidence="10">Lacks conserved residue(s) required for the propagation of feature annotation.</text>
</comment>
<dbReference type="Proteomes" id="UP000029391">
    <property type="component" value="Unassembled WGS sequence"/>
</dbReference>
<name>A0A091BEQ3_9GAMM</name>
<evidence type="ECO:0000256" key="7">
    <source>
        <dbReference type="ARBA" id="ARBA00023027"/>
    </source>
</evidence>
<keyword evidence="3 10" id="KW-0862">Zinc</keyword>
<feature type="binding site" evidence="10">
    <location>
        <position position="266"/>
    </location>
    <ligand>
        <name>substrate</name>
    </ligand>
</feature>
<keyword evidence="7 10" id="KW-0520">NAD</keyword>
<dbReference type="AlphaFoldDB" id="A0A091BEQ3"/>
<evidence type="ECO:0000256" key="9">
    <source>
        <dbReference type="ARBA" id="ARBA00023285"/>
    </source>
</evidence>
<evidence type="ECO:0000256" key="4">
    <source>
        <dbReference type="ARBA" id="ARBA00022842"/>
    </source>
</evidence>
<comment type="miscellaneous">
    <text evidence="10">The active site is located at the dimer interface.</text>
</comment>
<evidence type="ECO:0000256" key="8">
    <source>
        <dbReference type="ARBA" id="ARBA00023096"/>
    </source>
</evidence>
<evidence type="ECO:0000313" key="13">
    <source>
        <dbReference type="Proteomes" id="UP000029391"/>
    </source>
</evidence>
<comment type="subcellular location">
    <subcellularLocation>
        <location evidence="10">Cytoplasm</location>
    </subcellularLocation>
</comment>
<feature type="binding site" evidence="10">
    <location>
        <position position="158"/>
    </location>
    <ligand>
        <name>a divalent metal cation</name>
        <dbReference type="ChEBI" id="CHEBI:60240"/>
        <note>ligand shared between dimeric partners</note>
    </ligand>
</feature>
<keyword evidence="2 10" id="KW-0479">Metal-binding</keyword>
<dbReference type="GO" id="GO:0000287">
    <property type="term" value="F:magnesium ion binding"/>
    <property type="evidence" value="ECO:0007669"/>
    <property type="project" value="UniProtKB-UniRule"/>
</dbReference>
<feature type="binding site" evidence="10">
    <location>
        <position position="284"/>
    </location>
    <ligand>
        <name>substrate</name>
    </ligand>
</feature>
<dbReference type="NCBIfam" id="TIGR00557">
    <property type="entry name" value="pdxA"/>
    <property type="match status" value="1"/>
</dbReference>
<dbReference type="EC" id="1.1.1.262" evidence="10"/>